<evidence type="ECO:0000256" key="1">
    <source>
        <dbReference type="SAM" id="MobiDB-lite"/>
    </source>
</evidence>
<comment type="caution">
    <text evidence="2">The sequence shown here is derived from an EMBL/GenBank/DDBJ whole genome shotgun (WGS) entry which is preliminary data.</text>
</comment>
<keyword evidence="3" id="KW-1185">Reference proteome</keyword>
<proteinExistence type="predicted"/>
<evidence type="ECO:0000313" key="2">
    <source>
        <dbReference type="EMBL" id="GAA1940386.1"/>
    </source>
</evidence>
<dbReference type="Proteomes" id="UP001501116">
    <property type="component" value="Unassembled WGS sequence"/>
</dbReference>
<protein>
    <recommendedName>
        <fullName evidence="4">Scaffolding protein</fullName>
    </recommendedName>
</protein>
<accession>A0ABN2Q0D6</accession>
<sequence>MSETTQPETTEGTENTAPEAGAGRQSEDDLPEWARTALTDARNDAAKYRVRARDAATAADTAAADKFSAQVTALSDEKSALAADLNTARLDNLKLRAALAVGIPGESAAEFADLLKGDSEEQIVDHAQRVAATFGTAFSAIPDRPVDPAQGMTSENSGNPDDAFQAFVLSQLSS</sequence>
<feature type="region of interest" description="Disordered" evidence="1">
    <location>
        <begin position="142"/>
        <end position="162"/>
    </location>
</feature>
<reference evidence="2 3" key="1">
    <citation type="journal article" date="2019" name="Int. J. Syst. Evol. Microbiol.">
        <title>The Global Catalogue of Microorganisms (GCM) 10K type strain sequencing project: providing services to taxonomists for standard genome sequencing and annotation.</title>
        <authorList>
            <consortium name="The Broad Institute Genomics Platform"/>
            <consortium name="The Broad Institute Genome Sequencing Center for Infectious Disease"/>
            <person name="Wu L."/>
            <person name="Ma J."/>
        </authorList>
    </citation>
    <scope>NUCLEOTIDE SEQUENCE [LARGE SCALE GENOMIC DNA]</scope>
    <source>
        <strain evidence="2 3">JCM 14545</strain>
    </source>
</reference>
<feature type="compositionally biased region" description="Low complexity" evidence="1">
    <location>
        <begin position="1"/>
        <end position="16"/>
    </location>
</feature>
<dbReference type="EMBL" id="BAAANN010000002">
    <property type="protein sequence ID" value="GAA1940386.1"/>
    <property type="molecule type" value="Genomic_DNA"/>
</dbReference>
<evidence type="ECO:0000313" key="3">
    <source>
        <dbReference type="Proteomes" id="UP001501116"/>
    </source>
</evidence>
<gene>
    <name evidence="2" type="ORF">GCM10009754_04470</name>
</gene>
<feature type="region of interest" description="Disordered" evidence="1">
    <location>
        <begin position="1"/>
        <end position="38"/>
    </location>
</feature>
<name>A0ABN2Q0D6_9PSEU</name>
<dbReference type="RefSeq" id="WP_344412781.1">
    <property type="nucleotide sequence ID" value="NZ_BAAANN010000002.1"/>
</dbReference>
<organism evidence="2 3">
    <name type="scientific">Amycolatopsis minnesotensis</name>
    <dbReference type="NCBI Taxonomy" id="337894"/>
    <lineage>
        <taxon>Bacteria</taxon>
        <taxon>Bacillati</taxon>
        <taxon>Actinomycetota</taxon>
        <taxon>Actinomycetes</taxon>
        <taxon>Pseudonocardiales</taxon>
        <taxon>Pseudonocardiaceae</taxon>
        <taxon>Amycolatopsis</taxon>
    </lineage>
</organism>
<evidence type="ECO:0008006" key="4">
    <source>
        <dbReference type="Google" id="ProtNLM"/>
    </source>
</evidence>